<dbReference type="InterPro" id="IPR032675">
    <property type="entry name" value="LRR_dom_sf"/>
</dbReference>
<reference evidence="2" key="1">
    <citation type="submission" date="2023-11" db="EMBL/GenBank/DDBJ databases">
        <authorList>
            <person name="Alioto T."/>
            <person name="Alioto T."/>
            <person name="Gomez Garrido J."/>
        </authorList>
    </citation>
    <scope>NUCLEOTIDE SEQUENCE</scope>
</reference>
<feature type="compositionally biased region" description="Low complexity" evidence="1">
    <location>
        <begin position="550"/>
        <end position="571"/>
    </location>
</feature>
<feature type="region of interest" description="Disordered" evidence="1">
    <location>
        <begin position="532"/>
        <end position="579"/>
    </location>
</feature>
<organism evidence="2 3">
    <name type="scientific">Lecanosticta acicola</name>
    <dbReference type="NCBI Taxonomy" id="111012"/>
    <lineage>
        <taxon>Eukaryota</taxon>
        <taxon>Fungi</taxon>
        <taxon>Dikarya</taxon>
        <taxon>Ascomycota</taxon>
        <taxon>Pezizomycotina</taxon>
        <taxon>Dothideomycetes</taxon>
        <taxon>Dothideomycetidae</taxon>
        <taxon>Mycosphaerellales</taxon>
        <taxon>Mycosphaerellaceae</taxon>
        <taxon>Lecanosticta</taxon>
    </lineage>
</organism>
<protein>
    <submittedName>
        <fullName evidence="2">Pyranose dehydrogenase 1</fullName>
    </submittedName>
</protein>
<dbReference type="SUPFAM" id="SSF52047">
    <property type="entry name" value="RNI-like"/>
    <property type="match status" value="1"/>
</dbReference>
<keyword evidence="3" id="KW-1185">Reference proteome</keyword>
<evidence type="ECO:0000256" key="1">
    <source>
        <dbReference type="SAM" id="MobiDB-lite"/>
    </source>
</evidence>
<dbReference type="SMART" id="SM00367">
    <property type="entry name" value="LRR_CC"/>
    <property type="match status" value="3"/>
</dbReference>
<proteinExistence type="predicted"/>
<gene>
    <name evidence="2" type="ORF">LECACI_7A002522</name>
</gene>
<accession>A0AAI8YV28</accession>
<dbReference type="InterPro" id="IPR001611">
    <property type="entry name" value="Leu-rich_rpt"/>
</dbReference>
<comment type="caution">
    <text evidence="2">The sequence shown here is derived from an EMBL/GenBank/DDBJ whole genome shotgun (WGS) entry which is preliminary data.</text>
</comment>
<dbReference type="EMBL" id="CAVMBE010000011">
    <property type="protein sequence ID" value="CAK3904958.1"/>
    <property type="molecule type" value="Genomic_DNA"/>
</dbReference>
<dbReference type="SUPFAM" id="SSF81383">
    <property type="entry name" value="F-box domain"/>
    <property type="match status" value="1"/>
</dbReference>
<sequence length="826" mass="90200">MEAHPPSYEASTAIDVWEIVAEYLSSRDLCAAALCCSRWHATFVPFLWGNPASHFGIENDAVYVALTHFKRTLQTARLLVRSFTHTLHLPPAHAEIYNGPQADWLREILERLPNLQSLIVRGLPFFDYSTLQALIQVRTRPTETWRPPDGVLELPGATGSSFQRPSHVVPSFGLRLLDASRCPNVTSSGLASALSRFETLLYLDLSFSYPARERAVLEVLREFPGLQVLKLRGIGLKDHGVEILCRSIGLRVRSLDLRDNQVTDRGIRALLDNCFGTHSASTTQTEAPSSGQRSPVLLPYLGSEMLEIYQGEDFEGFLRNAFTGRFVSRLAIEDVPEGGITHLYIAGNPITVEGVSGLVRSERLHVLDVGSVSATIGRHPSQLDGDGERMPMPGIEKLTPVFSKHAADAMSFLRIDHSLITQEAPNLHPDQVVQGRVELGDTSLPYNTNDIVELEGAGVRREAFEMSAAQETPRYELEGDPLQFVVPPAAGGTFKISRPAEEAPTARRGSALAPEAVDSLTQDMHTPTLLSPASAAESTQRNGHGTIMVSSASPAATPGSASSSAPQTPASRPHSYSSMATERTARLTAHISARHNLHPAMLPHLQTLILTDVPPFSPTTEVADRIIHFLKTCAEESSLARKQAALDYSSPPGRKGHASALQDSANRIFALKRLVLELAPEEDGSGGRRSRNGTASSWHHHGTKSLTEDRDSEALWSASETDFSFFADEEEEEEVTVVPPAHTPDGKSVVGLLPEKPAAIDNVARIAAFRKDRKVARQRLVEAGGNGLEEAETEGYWGGMVQVVRSRVAARNDEEMDYYGDKFTNQ</sequence>
<name>A0AAI8YV28_9PEZI</name>
<dbReference type="InterPro" id="IPR006553">
    <property type="entry name" value="Leu-rich_rpt_Cys-con_subtyp"/>
</dbReference>
<dbReference type="AlphaFoldDB" id="A0AAI8YV28"/>
<feature type="region of interest" description="Disordered" evidence="1">
    <location>
        <begin position="681"/>
        <end position="713"/>
    </location>
</feature>
<dbReference type="Gene3D" id="3.80.10.10">
    <property type="entry name" value="Ribonuclease Inhibitor"/>
    <property type="match status" value="2"/>
</dbReference>
<feature type="compositionally biased region" description="Polar residues" evidence="1">
    <location>
        <begin position="532"/>
        <end position="543"/>
    </location>
</feature>
<dbReference type="CDD" id="cd09917">
    <property type="entry name" value="F-box_SF"/>
    <property type="match status" value="1"/>
</dbReference>
<feature type="region of interest" description="Disordered" evidence="1">
    <location>
        <begin position="493"/>
        <end position="512"/>
    </location>
</feature>
<evidence type="ECO:0000313" key="3">
    <source>
        <dbReference type="Proteomes" id="UP001296104"/>
    </source>
</evidence>
<dbReference type="InterPro" id="IPR036047">
    <property type="entry name" value="F-box-like_dom_sf"/>
</dbReference>
<dbReference type="Proteomes" id="UP001296104">
    <property type="component" value="Unassembled WGS sequence"/>
</dbReference>
<evidence type="ECO:0000313" key="2">
    <source>
        <dbReference type="EMBL" id="CAK3904958.1"/>
    </source>
</evidence>
<dbReference type="Pfam" id="PF13516">
    <property type="entry name" value="LRR_6"/>
    <property type="match status" value="1"/>
</dbReference>